<keyword evidence="1" id="KW-0812">Transmembrane</keyword>
<dbReference type="EMBL" id="HBUF01203330">
    <property type="protein sequence ID" value="CAG6662697.1"/>
    <property type="molecule type" value="Transcribed_RNA"/>
</dbReference>
<dbReference type="EMBL" id="HBUF01203328">
    <property type="protein sequence ID" value="CAG6662695.1"/>
    <property type="molecule type" value="Transcribed_RNA"/>
</dbReference>
<name>A0A8D8S8Z7_9HEMI</name>
<protein>
    <submittedName>
        <fullName evidence="2">Uncharacterized protein</fullName>
    </submittedName>
</protein>
<feature type="transmembrane region" description="Helical" evidence="1">
    <location>
        <begin position="74"/>
        <end position="93"/>
    </location>
</feature>
<sequence>MYTFLVNLFYCPYNKKSMYCIRRNIDLPRFSHFWANHSLRTPKKTVVTFGTISNINIIMKNSADHITFKESNNIHLMNFLLPGANLAILYFLFKSTLFSSLNF</sequence>
<evidence type="ECO:0000313" key="2">
    <source>
        <dbReference type="EMBL" id="CAG6662696.1"/>
    </source>
</evidence>
<dbReference type="EMBL" id="HBUF01203329">
    <property type="protein sequence ID" value="CAG6662696.1"/>
    <property type="molecule type" value="Transcribed_RNA"/>
</dbReference>
<dbReference type="AlphaFoldDB" id="A0A8D8S8Z7"/>
<proteinExistence type="predicted"/>
<reference evidence="2" key="1">
    <citation type="submission" date="2021-05" db="EMBL/GenBank/DDBJ databases">
        <authorList>
            <person name="Alioto T."/>
            <person name="Alioto T."/>
            <person name="Gomez Garrido J."/>
        </authorList>
    </citation>
    <scope>NUCLEOTIDE SEQUENCE</scope>
</reference>
<accession>A0A8D8S8Z7</accession>
<evidence type="ECO:0000256" key="1">
    <source>
        <dbReference type="SAM" id="Phobius"/>
    </source>
</evidence>
<keyword evidence="1" id="KW-0472">Membrane</keyword>
<keyword evidence="1" id="KW-1133">Transmembrane helix</keyword>
<organism evidence="2">
    <name type="scientific">Cacopsylla melanoneura</name>
    <dbReference type="NCBI Taxonomy" id="428564"/>
    <lineage>
        <taxon>Eukaryota</taxon>
        <taxon>Metazoa</taxon>
        <taxon>Ecdysozoa</taxon>
        <taxon>Arthropoda</taxon>
        <taxon>Hexapoda</taxon>
        <taxon>Insecta</taxon>
        <taxon>Pterygota</taxon>
        <taxon>Neoptera</taxon>
        <taxon>Paraneoptera</taxon>
        <taxon>Hemiptera</taxon>
        <taxon>Sternorrhyncha</taxon>
        <taxon>Psylloidea</taxon>
        <taxon>Psyllidae</taxon>
        <taxon>Psyllinae</taxon>
        <taxon>Cacopsylla</taxon>
    </lineage>
</organism>